<evidence type="ECO:0000313" key="2">
    <source>
        <dbReference type="EMBL" id="QPC84335.1"/>
    </source>
</evidence>
<accession>A0A7S8ECA7</accession>
<dbReference type="KEGG" id="pmet:G4Y79_08160"/>
<feature type="region of interest" description="Disordered" evidence="1">
    <location>
        <begin position="1"/>
        <end position="64"/>
    </location>
</feature>
<dbReference type="EMBL" id="CP062983">
    <property type="protein sequence ID" value="QPC84335.1"/>
    <property type="molecule type" value="Genomic_DNA"/>
</dbReference>
<organism evidence="2 3">
    <name type="scientific">Phototrophicus methaneseepsis</name>
    <dbReference type="NCBI Taxonomy" id="2710758"/>
    <lineage>
        <taxon>Bacteria</taxon>
        <taxon>Bacillati</taxon>
        <taxon>Chloroflexota</taxon>
        <taxon>Candidatus Thermofontia</taxon>
        <taxon>Phototrophicales</taxon>
        <taxon>Phototrophicaceae</taxon>
        <taxon>Phototrophicus</taxon>
    </lineage>
</organism>
<evidence type="ECO:0000313" key="3">
    <source>
        <dbReference type="Proteomes" id="UP000594468"/>
    </source>
</evidence>
<reference evidence="2 3" key="1">
    <citation type="submission" date="2020-02" db="EMBL/GenBank/DDBJ databases">
        <authorList>
            <person name="Zheng R.K."/>
            <person name="Sun C.M."/>
        </authorList>
    </citation>
    <scope>NUCLEOTIDE SEQUENCE [LARGE SCALE GENOMIC DNA]</scope>
    <source>
        <strain evidence="3">rifampicinis</strain>
    </source>
</reference>
<proteinExistence type="predicted"/>
<dbReference type="Proteomes" id="UP000594468">
    <property type="component" value="Chromosome"/>
</dbReference>
<dbReference type="RefSeq" id="WP_195172398.1">
    <property type="nucleotide sequence ID" value="NZ_CP062983.1"/>
</dbReference>
<keyword evidence="3" id="KW-1185">Reference proteome</keyword>
<sequence length="259" mass="29425">MENPTSANDHTPDDAAHGTSAHGTSAPGEAMQDTDSQDGDPQHLGDQYTNDQDASELEKDDRDYDTGQRGVISWLRERLKMLSDEYAEGNLNAAQFNALYRHYSEKRILVEKLIQRDPDSTAWQTAAQPGFTSNLRDRFESRPRYYVVFKRGTPQPLIAAGKLPEEVARQVLKFARAIWRLPSWKQGLARKSLGDGYWMLLVTGANTFTMAIYFMEPSANQGNELRDMHADFERANEGPLTRNMPPERFVFPQRALLEQ</sequence>
<gene>
    <name evidence="2" type="ORF">G4Y79_08160</name>
</gene>
<evidence type="ECO:0000256" key="1">
    <source>
        <dbReference type="SAM" id="MobiDB-lite"/>
    </source>
</evidence>
<dbReference type="AlphaFoldDB" id="A0A7S8ECA7"/>
<protein>
    <submittedName>
        <fullName evidence="2">Uncharacterized protein</fullName>
    </submittedName>
</protein>
<name>A0A7S8ECA7_9CHLR</name>